<dbReference type="Proteomes" id="UP000019443">
    <property type="component" value="Plasmid pLPU83d"/>
</dbReference>
<dbReference type="PROSITE" id="PS51257">
    <property type="entry name" value="PROKAR_LIPOPROTEIN"/>
    <property type="match status" value="1"/>
</dbReference>
<dbReference type="EMBL" id="HG916855">
    <property type="protein sequence ID" value="CDM62414.1"/>
    <property type="molecule type" value="Genomic_DNA"/>
</dbReference>
<reference evidence="1" key="1">
    <citation type="submission" date="2013-11" db="EMBL/GenBank/DDBJ databases">
        <title>Draft genome sequence of the broad-host-range Rhizobium sp. LPU83 strain, a member of the low-genetic diversity Oregon-like Rhizobium sp. group.</title>
        <authorList>
            <person name="Wibberg D."/>
            <person name="Puehler A."/>
            <person name="Schlueter A."/>
        </authorList>
    </citation>
    <scope>NUCLEOTIDE SEQUENCE [LARGE SCALE GENOMIC DNA]</scope>
    <source>
        <strain evidence="1">LPU83</strain>
        <plasmid evidence="1">pLPU83d</plasmid>
    </source>
</reference>
<sequence>MKDSWDAHEVRVACFSCVDMPGAAITSSGCANFDGAKDMQCRDGLDRVLGRGPDVPDICHMQIS</sequence>
<evidence type="ECO:0000313" key="2">
    <source>
        <dbReference type="Proteomes" id="UP000019443"/>
    </source>
</evidence>
<evidence type="ECO:0000313" key="1">
    <source>
        <dbReference type="EMBL" id="CDM62414.1"/>
    </source>
</evidence>
<dbReference type="HOGENOM" id="CLU_2864814_0_0_5"/>
<keyword evidence="1" id="KW-0614">Plasmid</keyword>
<keyword evidence="2" id="KW-1185">Reference proteome</keyword>
<protein>
    <submittedName>
        <fullName evidence="1">Uncharacterized protein</fullName>
    </submittedName>
</protein>
<dbReference type="KEGG" id="rhl:LPU83_pLPU83d_1044"/>
<gene>
    <name evidence="1" type="ORF">LPU83_pLPU83d_1044</name>
</gene>
<name>W6RNT8_9HYPH</name>
<proteinExistence type="predicted"/>
<dbReference type="AlphaFoldDB" id="W6RNT8"/>
<accession>W6RNT8</accession>
<dbReference type="PATRIC" id="fig|348824.6.peg.6734"/>
<organism evidence="1 2">
    <name type="scientific">Rhizobium favelukesii</name>
    <dbReference type="NCBI Taxonomy" id="348824"/>
    <lineage>
        <taxon>Bacteria</taxon>
        <taxon>Pseudomonadati</taxon>
        <taxon>Pseudomonadota</taxon>
        <taxon>Alphaproteobacteria</taxon>
        <taxon>Hyphomicrobiales</taxon>
        <taxon>Rhizobiaceae</taxon>
        <taxon>Rhizobium/Agrobacterium group</taxon>
        <taxon>Rhizobium</taxon>
    </lineage>
</organism>
<geneLocation type="plasmid" evidence="1 2">
    <name>pLPU83d</name>
</geneLocation>